<dbReference type="AlphaFoldDB" id="A0A328TN38"/>
<proteinExistence type="predicted"/>
<accession>A0A328TN38</accession>
<keyword evidence="2" id="KW-1185">Reference proteome</keyword>
<name>A0A328TN38_9GAMM</name>
<organism evidence="1 2">
    <name type="scientific">Candidatus Erwinia dacicola</name>
    <dbReference type="NCBI Taxonomy" id="252393"/>
    <lineage>
        <taxon>Bacteria</taxon>
        <taxon>Pseudomonadati</taxon>
        <taxon>Pseudomonadota</taxon>
        <taxon>Gammaproteobacteria</taxon>
        <taxon>Enterobacterales</taxon>
        <taxon>Erwiniaceae</taxon>
        <taxon>Erwinia</taxon>
    </lineage>
</organism>
<gene>
    <name evidence="1" type="ORF">ACZ87_02375</name>
</gene>
<dbReference type="SUPFAM" id="SSF56349">
    <property type="entry name" value="DNA breaking-rejoining enzymes"/>
    <property type="match status" value="1"/>
</dbReference>
<dbReference type="InterPro" id="IPR011010">
    <property type="entry name" value="DNA_brk_join_enz"/>
</dbReference>
<comment type="caution">
    <text evidence="1">The sequence shown here is derived from an EMBL/GenBank/DDBJ whole genome shotgun (WGS) entry which is preliminary data.</text>
</comment>
<evidence type="ECO:0000313" key="2">
    <source>
        <dbReference type="Proteomes" id="UP000244334"/>
    </source>
</evidence>
<protein>
    <submittedName>
        <fullName evidence="1">Phage integrase family protein</fullName>
    </submittedName>
</protein>
<dbReference type="GO" id="GO:0003677">
    <property type="term" value="F:DNA binding"/>
    <property type="evidence" value="ECO:0007669"/>
    <property type="project" value="InterPro"/>
</dbReference>
<dbReference type="EMBL" id="LJAM02000255">
    <property type="protein sequence ID" value="RAP70822.1"/>
    <property type="molecule type" value="Genomic_DNA"/>
</dbReference>
<sequence>MAYYTIDKRAKADGTVRYRCSVSIKKDGKRVYNESKTFTKQAHAKTWGSKRVIELEQSGIPNTNDLNKITVGDLLKRYVLDMLLDCDIAEIPLTDLSTSHVIEHCRQRNGAGAGPSTVNHDVSYLSSVLASAKPVYGIDYTTNPATDARPLLLQMGLIGKSKRRSRRPVSNELDRLLAGIEARSDHIAAKIPFVDILNFSILSCMRVGEVCKIRWEDVDEK</sequence>
<reference evidence="1" key="1">
    <citation type="submission" date="2018-04" db="EMBL/GenBank/DDBJ databases">
        <title>Genomes of the Obligate Erwinia dacicola and Facultative Enterobacter sp. OLF Endosymbionts of the Olive Fruit fly, Bactrocera oleae.</title>
        <authorList>
            <person name="Estes A.M."/>
            <person name="Hearn D.J."/>
            <person name="Agarwal S."/>
            <person name="Pierson E.A."/>
            <person name="Dunning-Hotopp J.C."/>
        </authorList>
    </citation>
    <scope>NUCLEOTIDE SEQUENCE [LARGE SCALE GENOMIC DNA]</scope>
    <source>
        <strain evidence="1">Oroville</strain>
    </source>
</reference>
<dbReference type="Proteomes" id="UP000244334">
    <property type="component" value="Unassembled WGS sequence"/>
</dbReference>
<evidence type="ECO:0000313" key="1">
    <source>
        <dbReference type="EMBL" id="RAP70822.1"/>
    </source>
</evidence>